<sequence>RYQTAPRPEITITFPYLNYCQLTLQVIQSFLNRGSI</sequence>
<evidence type="ECO:0000313" key="1">
    <source>
        <dbReference type="EMBL" id="SVE63369.1"/>
    </source>
</evidence>
<name>A0A383F349_9ZZZZ</name>
<proteinExistence type="predicted"/>
<protein>
    <submittedName>
        <fullName evidence="1">Uncharacterized protein</fullName>
    </submittedName>
</protein>
<dbReference type="EMBL" id="UINC01231009">
    <property type="protein sequence ID" value="SVE63369.1"/>
    <property type="molecule type" value="Genomic_DNA"/>
</dbReference>
<accession>A0A383F349</accession>
<gene>
    <name evidence="1" type="ORF">METZ01_LOCUS516223</name>
</gene>
<dbReference type="AlphaFoldDB" id="A0A383F349"/>
<organism evidence="1">
    <name type="scientific">marine metagenome</name>
    <dbReference type="NCBI Taxonomy" id="408172"/>
    <lineage>
        <taxon>unclassified sequences</taxon>
        <taxon>metagenomes</taxon>
        <taxon>ecological metagenomes</taxon>
    </lineage>
</organism>
<reference evidence="1" key="1">
    <citation type="submission" date="2018-05" db="EMBL/GenBank/DDBJ databases">
        <authorList>
            <person name="Lanie J.A."/>
            <person name="Ng W.-L."/>
            <person name="Kazmierczak K.M."/>
            <person name="Andrzejewski T.M."/>
            <person name="Davidsen T.M."/>
            <person name="Wayne K.J."/>
            <person name="Tettelin H."/>
            <person name="Glass J.I."/>
            <person name="Rusch D."/>
            <person name="Podicherti R."/>
            <person name="Tsui H.-C.T."/>
            <person name="Winkler M.E."/>
        </authorList>
    </citation>
    <scope>NUCLEOTIDE SEQUENCE</scope>
</reference>
<feature type="non-terminal residue" evidence="1">
    <location>
        <position position="1"/>
    </location>
</feature>